<sequence length="237" mass="26169">MPHTIFLDAVGTLFGIRGTVGEIYGRFAAEAGVQVNAQQLNQAFIESFLAAPRAAFPGVKPAEIPAREFAWWQAVADQSFTKVGVIDQFANFDDFFKVLFDHFAKPDPWIVYPEVLQTLQQWKRQGIELGVISNFDTRLHSVLDVLGLAQFFTSVTISTAVGAAKPQADIFEVAIAKHKCSPEQAIHIGDSWSEDYQGAKAAGLQAVWLYRKEDSIEPERSSADSIKSLAELQFSSD</sequence>
<reference evidence="1 2" key="1">
    <citation type="journal article" date="2018" name="Sci. Rep.">
        <title>A novel species of the marine cyanobacterium Acaryochloris with a unique pigment content and lifestyle.</title>
        <authorList>
            <person name="Partensky F."/>
            <person name="Six C."/>
            <person name="Ratin M."/>
            <person name="Garczarek L."/>
            <person name="Vaulot D."/>
            <person name="Probert I."/>
            <person name="Calteau A."/>
            <person name="Gourvil P."/>
            <person name="Marie D."/>
            <person name="Grebert T."/>
            <person name="Bouchier C."/>
            <person name="Le Panse S."/>
            <person name="Gachenot M."/>
            <person name="Rodriguez F."/>
            <person name="Garrido J.L."/>
        </authorList>
    </citation>
    <scope>NUCLEOTIDE SEQUENCE [LARGE SCALE GENOMIC DNA]</scope>
    <source>
        <strain evidence="1 2">RCC1774</strain>
    </source>
</reference>
<dbReference type="OrthoDB" id="9809962at2"/>
<dbReference type="InterPro" id="IPR044924">
    <property type="entry name" value="HAD-SF_hydro_IA_REG-2-like_cap"/>
</dbReference>
<evidence type="ECO:0000313" key="2">
    <source>
        <dbReference type="Proteomes" id="UP000248857"/>
    </source>
</evidence>
<dbReference type="InterPro" id="IPR036412">
    <property type="entry name" value="HAD-like_sf"/>
</dbReference>
<gene>
    <name evidence="1" type="primary">yjjG_1</name>
    <name evidence="1" type="ORF">C1752_00476</name>
</gene>
<proteinExistence type="predicted"/>
<dbReference type="SFLD" id="SFLDG01129">
    <property type="entry name" value="C1.5:_HAD__Beta-PGM__Phosphata"/>
    <property type="match status" value="1"/>
</dbReference>
<evidence type="ECO:0000313" key="1">
    <source>
        <dbReference type="EMBL" id="PZD75260.1"/>
    </source>
</evidence>
<dbReference type="Gene3D" id="1.10.150.720">
    <property type="entry name" value="Haloacid dehalogenase-like hydrolase"/>
    <property type="match status" value="1"/>
</dbReference>
<dbReference type="RefSeq" id="WP_110984442.1">
    <property type="nucleotide sequence ID" value="NZ_CAWNWM010000001.1"/>
</dbReference>
<dbReference type="CDD" id="cd16415">
    <property type="entry name" value="HAD_dREG-2_like"/>
    <property type="match status" value="1"/>
</dbReference>
<name>A0A2W1JPJ6_9CYAN</name>
<dbReference type="PRINTS" id="PR00413">
    <property type="entry name" value="HADHALOGNASE"/>
</dbReference>
<dbReference type="PANTHER" id="PTHR46191">
    <property type="match status" value="1"/>
</dbReference>
<dbReference type="Gene3D" id="3.40.50.1000">
    <property type="entry name" value="HAD superfamily/HAD-like"/>
    <property type="match status" value="1"/>
</dbReference>
<dbReference type="PANTHER" id="PTHR46191:SF2">
    <property type="entry name" value="HALOACID DEHALOGENASE-LIKE HYDROLASE DOMAIN-CONTAINING PROTEIN 3"/>
    <property type="match status" value="1"/>
</dbReference>
<dbReference type="NCBIfam" id="TIGR02252">
    <property type="entry name" value="DREG-2"/>
    <property type="match status" value="1"/>
</dbReference>
<dbReference type="GO" id="GO:0008253">
    <property type="term" value="F:5'-nucleotidase activity"/>
    <property type="evidence" value="ECO:0007669"/>
    <property type="project" value="UniProtKB-EC"/>
</dbReference>
<protein>
    <submittedName>
        <fullName evidence="1">Pyrimidine 5'-nucleotidase YjjG</fullName>
        <ecNumber evidence="1">3.1.3.5</ecNumber>
    </submittedName>
</protein>
<dbReference type="NCBIfam" id="TIGR01549">
    <property type="entry name" value="HAD-SF-IA-v1"/>
    <property type="match status" value="1"/>
</dbReference>
<dbReference type="Pfam" id="PF00702">
    <property type="entry name" value="Hydrolase"/>
    <property type="match status" value="1"/>
</dbReference>
<dbReference type="InterPro" id="IPR006439">
    <property type="entry name" value="HAD-SF_hydro_IA"/>
</dbReference>
<dbReference type="Proteomes" id="UP000248857">
    <property type="component" value="Unassembled WGS sequence"/>
</dbReference>
<dbReference type="InterPro" id="IPR051828">
    <property type="entry name" value="HAD-like_hydrolase_domain"/>
</dbReference>
<dbReference type="EC" id="3.1.3.5" evidence="1"/>
<dbReference type="AlphaFoldDB" id="A0A2W1JPJ6"/>
<dbReference type="InterPro" id="IPR023214">
    <property type="entry name" value="HAD_sf"/>
</dbReference>
<organism evidence="1 2">
    <name type="scientific">Acaryochloris thomasi RCC1774</name>
    <dbReference type="NCBI Taxonomy" id="1764569"/>
    <lineage>
        <taxon>Bacteria</taxon>
        <taxon>Bacillati</taxon>
        <taxon>Cyanobacteriota</taxon>
        <taxon>Cyanophyceae</taxon>
        <taxon>Acaryochloridales</taxon>
        <taxon>Acaryochloridaceae</taxon>
        <taxon>Acaryochloris</taxon>
        <taxon>Acaryochloris thomasi</taxon>
    </lineage>
</organism>
<accession>A0A2W1JPJ6</accession>
<dbReference type="SFLD" id="SFLDS00003">
    <property type="entry name" value="Haloacid_Dehalogenase"/>
    <property type="match status" value="1"/>
</dbReference>
<dbReference type="InterPro" id="IPR011949">
    <property type="entry name" value="HAD-SF_hydro_IA_REG-2-like"/>
</dbReference>
<dbReference type="SUPFAM" id="SSF56784">
    <property type="entry name" value="HAD-like"/>
    <property type="match status" value="1"/>
</dbReference>
<keyword evidence="1" id="KW-0378">Hydrolase</keyword>
<keyword evidence="2" id="KW-1185">Reference proteome</keyword>
<dbReference type="EMBL" id="PQWO01000001">
    <property type="protein sequence ID" value="PZD75260.1"/>
    <property type="molecule type" value="Genomic_DNA"/>
</dbReference>
<comment type="caution">
    <text evidence="1">The sequence shown here is derived from an EMBL/GenBank/DDBJ whole genome shotgun (WGS) entry which is preliminary data.</text>
</comment>